<evidence type="ECO:0000313" key="20">
    <source>
        <dbReference type="EMBL" id="SIN78238.1"/>
    </source>
</evidence>
<dbReference type="InterPro" id="IPR049712">
    <property type="entry name" value="Poly_export"/>
</dbReference>
<evidence type="ECO:0000256" key="6">
    <source>
        <dbReference type="ARBA" id="ARBA00022692"/>
    </source>
</evidence>
<keyword evidence="12" id="KW-0564">Palmitate</keyword>
<keyword evidence="8" id="KW-0625">Polysaccharide transport</keyword>
<keyword evidence="11" id="KW-0472">Membrane</keyword>
<evidence type="ECO:0000256" key="4">
    <source>
        <dbReference type="ARBA" id="ARBA00022452"/>
    </source>
</evidence>
<proteinExistence type="inferred from homology"/>
<evidence type="ECO:0000256" key="5">
    <source>
        <dbReference type="ARBA" id="ARBA00022597"/>
    </source>
</evidence>
<evidence type="ECO:0000256" key="12">
    <source>
        <dbReference type="ARBA" id="ARBA00023139"/>
    </source>
</evidence>
<feature type="domain" description="Polysaccharide export protein N-terminal" evidence="17">
    <location>
        <begin position="159"/>
        <end position="233"/>
    </location>
</feature>
<keyword evidence="14" id="KW-0449">Lipoprotein</keyword>
<gene>
    <name evidence="20" type="ORF">SAMN05444368_1896</name>
</gene>
<evidence type="ECO:0000313" key="21">
    <source>
        <dbReference type="Proteomes" id="UP000185093"/>
    </source>
</evidence>
<feature type="domain" description="Soluble ligand binding" evidence="18">
    <location>
        <begin position="324"/>
        <end position="368"/>
    </location>
</feature>
<dbReference type="PANTHER" id="PTHR33619">
    <property type="entry name" value="POLYSACCHARIDE EXPORT PROTEIN GFCE-RELATED"/>
    <property type="match status" value="1"/>
</dbReference>
<keyword evidence="7 16" id="KW-0732">Signal</keyword>
<comment type="similarity">
    <text evidence="2">Belongs to the BexD/CtrA/VexA family.</text>
</comment>
<dbReference type="InterPro" id="IPR019554">
    <property type="entry name" value="Soluble_ligand-bd"/>
</dbReference>
<evidence type="ECO:0000256" key="11">
    <source>
        <dbReference type="ARBA" id="ARBA00023136"/>
    </source>
</evidence>
<keyword evidence="13" id="KW-0998">Cell outer membrane</keyword>
<evidence type="ECO:0000256" key="14">
    <source>
        <dbReference type="ARBA" id="ARBA00023288"/>
    </source>
</evidence>
<comment type="subcellular location">
    <subcellularLocation>
        <location evidence="1">Cell outer membrane</location>
        <topology evidence="1">Multi-pass membrane protein</topology>
    </subcellularLocation>
</comment>
<evidence type="ECO:0000256" key="10">
    <source>
        <dbReference type="ARBA" id="ARBA00023114"/>
    </source>
</evidence>
<dbReference type="SUPFAM" id="SSF142984">
    <property type="entry name" value="Nqo1 middle domain-like"/>
    <property type="match status" value="2"/>
</dbReference>
<feature type="signal peptide" evidence="16">
    <location>
        <begin position="1"/>
        <end position="31"/>
    </location>
</feature>
<dbReference type="RefSeq" id="WP_074200035.1">
    <property type="nucleotide sequence ID" value="NZ_FSQZ01000001.1"/>
</dbReference>
<reference evidence="20 21" key="1">
    <citation type="submission" date="2016-11" db="EMBL/GenBank/DDBJ databases">
        <authorList>
            <person name="Varghese N."/>
            <person name="Submissions S."/>
        </authorList>
    </citation>
    <scope>NUCLEOTIDE SEQUENCE [LARGE SCALE GENOMIC DNA]</scope>
    <source>
        <strain evidence="20 21">DSM 20664</strain>
    </source>
</reference>
<feature type="domain" description="Soluble ligand binding" evidence="18">
    <location>
        <begin position="506"/>
        <end position="541"/>
    </location>
</feature>
<evidence type="ECO:0000259" key="19">
    <source>
        <dbReference type="Pfam" id="PF22461"/>
    </source>
</evidence>
<keyword evidence="6" id="KW-0812">Transmembrane</keyword>
<keyword evidence="4" id="KW-1134">Transmembrane beta strand</keyword>
<evidence type="ECO:0000256" key="3">
    <source>
        <dbReference type="ARBA" id="ARBA00022448"/>
    </source>
</evidence>
<organism evidence="20 21">
    <name type="scientific">Acetomicrobium flavidum</name>
    <dbReference type="NCBI Taxonomy" id="49896"/>
    <lineage>
        <taxon>Bacteria</taxon>
        <taxon>Thermotogati</taxon>
        <taxon>Synergistota</taxon>
        <taxon>Synergistia</taxon>
        <taxon>Synergistales</taxon>
        <taxon>Acetomicrobiaceae</taxon>
        <taxon>Acetomicrobium</taxon>
    </lineage>
</organism>
<name>A0ABY1JFE1_9BACT</name>
<evidence type="ECO:0000256" key="13">
    <source>
        <dbReference type="ARBA" id="ARBA00023237"/>
    </source>
</evidence>
<dbReference type="PANTHER" id="PTHR33619:SF3">
    <property type="entry name" value="POLYSACCHARIDE EXPORT PROTEIN GFCE-RELATED"/>
    <property type="match status" value="1"/>
</dbReference>
<feature type="domain" description="SLBB" evidence="19">
    <location>
        <begin position="240"/>
        <end position="317"/>
    </location>
</feature>
<keyword evidence="5" id="KW-0762">Sugar transport</keyword>
<protein>
    <submittedName>
        <fullName evidence="20">Protein involved in polysaccharide export, contains SLBB domain of the beta-grasp fold</fullName>
    </submittedName>
</protein>
<dbReference type="Proteomes" id="UP000185093">
    <property type="component" value="Unassembled WGS sequence"/>
</dbReference>
<keyword evidence="10" id="KW-0626">Porin</keyword>
<dbReference type="Gene3D" id="3.30.1950.10">
    <property type="entry name" value="wza like domain"/>
    <property type="match status" value="1"/>
</dbReference>
<keyword evidence="3" id="KW-0813">Transport</keyword>
<comment type="caution">
    <text evidence="20">The sequence shown here is derived from an EMBL/GenBank/DDBJ whole genome shotgun (WGS) entry which is preliminary data.</text>
</comment>
<dbReference type="Pfam" id="PF02563">
    <property type="entry name" value="Poly_export"/>
    <property type="match status" value="1"/>
</dbReference>
<feature type="domain" description="Soluble ligand binding" evidence="18">
    <location>
        <begin position="649"/>
        <end position="696"/>
    </location>
</feature>
<dbReference type="Gene3D" id="3.10.560.10">
    <property type="entry name" value="Outer membrane lipoprotein wza domain like"/>
    <property type="match status" value="5"/>
</dbReference>
<evidence type="ECO:0000256" key="16">
    <source>
        <dbReference type="SAM" id="SignalP"/>
    </source>
</evidence>
<dbReference type="EMBL" id="FSQZ01000001">
    <property type="protein sequence ID" value="SIN78238.1"/>
    <property type="molecule type" value="Genomic_DNA"/>
</dbReference>
<dbReference type="Pfam" id="PF10531">
    <property type="entry name" value="SLBB"/>
    <property type="match status" value="3"/>
</dbReference>
<keyword evidence="9" id="KW-0406">Ion transport</keyword>
<feature type="chain" id="PRO_5045345335" evidence="16">
    <location>
        <begin position="32"/>
        <end position="755"/>
    </location>
</feature>
<accession>A0ABY1JFE1</accession>
<feature type="domain" description="SLBB" evidence="19">
    <location>
        <begin position="413"/>
        <end position="494"/>
    </location>
</feature>
<evidence type="ECO:0000256" key="15">
    <source>
        <dbReference type="SAM" id="MobiDB-lite"/>
    </source>
</evidence>
<dbReference type="Pfam" id="PF22461">
    <property type="entry name" value="SLBB_2"/>
    <property type="match status" value="2"/>
</dbReference>
<evidence type="ECO:0000256" key="1">
    <source>
        <dbReference type="ARBA" id="ARBA00004571"/>
    </source>
</evidence>
<evidence type="ECO:0000259" key="18">
    <source>
        <dbReference type="Pfam" id="PF10531"/>
    </source>
</evidence>
<feature type="region of interest" description="Disordered" evidence="15">
    <location>
        <begin position="36"/>
        <end position="101"/>
    </location>
</feature>
<evidence type="ECO:0000256" key="2">
    <source>
        <dbReference type="ARBA" id="ARBA00009450"/>
    </source>
</evidence>
<evidence type="ECO:0000256" key="7">
    <source>
        <dbReference type="ARBA" id="ARBA00022729"/>
    </source>
</evidence>
<evidence type="ECO:0000259" key="17">
    <source>
        <dbReference type="Pfam" id="PF02563"/>
    </source>
</evidence>
<feature type="compositionally biased region" description="Low complexity" evidence="15">
    <location>
        <begin position="57"/>
        <end position="101"/>
    </location>
</feature>
<dbReference type="InterPro" id="IPR054765">
    <property type="entry name" value="SLBB_dom"/>
</dbReference>
<sequence length="755" mass="82562">MYRRMWKFAFIWSFVFIMFMCASPMAFEAQAQEGSVSAPGGSVQAPGSAPAQGSPGLPSNLQNIQNILQNAAPAQEAPAVQPGETTAPQEETPAEAPTQAPVEVGEQMTPEAFSALSDAQLDQLFLNTPASQVMRMLPRFGTNFFRQAPSTFAPVTAVPVGPDYVIGPGDEIRISIWGMIEGQWSVTVDRDGNLNLPQAGVIGAAGLTFAQLQEAIKKEYSRYYTNFDLNVTMGQLRTILVYVVGNARRPGAYTVSSLATLVNALLVSGGPSNTGSMRNIEVRRNGKVITTFDMYDMLLKGDTANDIRLMPGDVIFIGEVGPLVGVVGNVKRPGLYEIKERIKLGDLIDMAGGLTGQSFKGRVQIMRVEDRRYLTLVEGDLDTLGADFMQKFAVQDGDIVRLFPVARSTSTARITGPVATPGEYAIEPGITRLSEVISRAGGLSYMASNQAEITRVTVTQQGPVTQHLLVDLEKAMKGDPKNDIPLEMNDYIFVRAVPEWDLYATVTISGEVKYPGTYTIKKGETLSDLIERAGGYTSRAFLQGAIFTRESVRISQQQSINEMVQRLERELYTASTAGVASSLTSEDARLVEMETQQKRRMLDVLRQTRATGRVVIRLEDPPTLLKKTPYDLVLEEGDRLHIPREAQTVNVAGNVLNPSSFVYEPYTTYEYYIQKAGGYGTNADRGKVYILKADGSAVRVGHLKKPSYLERGDTIIVPEKIQVVSDLRRTSDLIDIVYKTAISAAVIVDALDSND</sequence>
<keyword evidence="21" id="KW-1185">Reference proteome</keyword>
<evidence type="ECO:0000256" key="9">
    <source>
        <dbReference type="ARBA" id="ARBA00023065"/>
    </source>
</evidence>
<evidence type="ECO:0000256" key="8">
    <source>
        <dbReference type="ARBA" id="ARBA00023047"/>
    </source>
</evidence>
<dbReference type="InterPro" id="IPR003715">
    <property type="entry name" value="Poly_export_N"/>
</dbReference>